<dbReference type="AlphaFoldDB" id="A0A1H8TKI1"/>
<name>A0A1H8TKI1_9EURY</name>
<protein>
    <submittedName>
        <fullName evidence="1">Uncharacterized protein</fullName>
    </submittedName>
</protein>
<accession>A0A1H8TKI1</accession>
<evidence type="ECO:0000313" key="2">
    <source>
        <dbReference type="Proteomes" id="UP000199126"/>
    </source>
</evidence>
<reference evidence="2" key="1">
    <citation type="submission" date="2016-10" db="EMBL/GenBank/DDBJ databases">
        <authorList>
            <person name="Varghese N."/>
            <person name="Submissions S."/>
        </authorList>
    </citation>
    <scope>NUCLEOTIDE SEQUENCE [LARGE SCALE GENOMIC DNA]</scope>
    <source>
        <strain evidence="2">CGMCC 1.10121</strain>
    </source>
</reference>
<dbReference type="EMBL" id="FODV01000007">
    <property type="protein sequence ID" value="SEO90998.1"/>
    <property type="molecule type" value="Genomic_DNA"/>
</dbReference>
<keyword evidence="2" id="KW-1185">Reference proteome</keyword>
<evidence type="ECO:0000313" key="1">
    <source>
        <dbReference type="EMBL" id="SEO90998.1"/>
    </source>
</evidence>
<sequence>MRYYGGATVVSVALFVATALGVAPAVVAGSLAAVVTGLFGVTTLGVKSRLLR</sequence>
<organism evidence="1 2">
    <name type="scientific">Halogranum amylolyticum</name>
    <dbReference type="NCBI Taxonomy" id="660520"/>
    <lineage>
        <taxon>Archaea</taxon>
        <taxon>Methanobacteriati</taxon>
        <taxon>Methanobacteriota</taxon>
        <taxon>Stenosarchaea group</taxon>
        <taxon>Halobacteria</taxon>
        <taxon>Halobacteriales</taxon>
        <taxon>Haloferacaceae</taxon>
    </lineage>
</organism>
<proteinExistence type="predicted"/>
<gene>
    <name evidence="1" type="ORF">SAMN04487948_107103</name>
</gene>
<dbReference type="Proteomes" id="UP000199126">
    <property type="component" value="Unassembled WGS sequence"/>
</dbReference>
<dbReference type="RefSeq" id="WP_244531545.1">
    <property type="nucleotide sequence ID" value="NZ_FODV01000007.1"/>
</dbReference>